<feature type="non-terminal residue" evidence="6">
    <location>
        <position position="1"/>
    </location>
</feature>
<dbReference type="InterPro" id="IPR012337">
    <property type="entry name" value="RNaseH-like_sf"/>
</dbReference>
<evidence type="ECO:0000256" key="1">
    <source>
        <dbReference type="ARBA" id="ARBA00004123"/>
    </source>
</evidence>
<evidence type="ECO:0000313" key="6">
    <source>
        <dbReference type="EMBL" id="THU83591.1"/>
    </source>
</evidence>
<dbReference type="EMBL" id="ML179653">
    <property type="protein sequence ID" value="THU83591.1"/>
    <property type="molecule type" value="Genomic_DNA"/>
</dbReference>
<dbReference type="SUPFAM" id="SSF53098">
    <property type="entry name" value="Ribonuclease H-like"/>
    <property type="match status" value="1"/>
</dbReference>
<sequence>ECLESDVVSAARKIVNTIRASDQRRETFQQIIKELNQTRENANKIPGLQLLRDVDTRWSSIFLMIDRLLLLSEAVLEFLRRNDDIDEELTHIQCDVLNDIREFLSYPHAVQEELSGEQTPTLSQVLPLYEQLITNLTHAKEDLPKISHAIDATIEKLKEYVVRSRKNPVYILAMGVY</sequence>
<keyword evidence="5" id="KW-0539">Nucleus</keyword>
<dbReference type="AlphaFoldDB" id="A0A4S8L5A6"/>
<keyword evidence="7" id="KW-1185">Reference proteome</keyword>
<evidence type="ECO:0008006" key="8">
    <source>
        <dbReference type="Google" id="ProtNLM"/>
    </source>
</evidence>
<dbReference type="InterPro" id="IPR052035">
    <property type="entry name" value="ZnF_BED_domain_contain"/>
</dbReference>
<evidence type="ECO:0000256" key="2">
    <source>
        <dbReference type="ARBA" id="ARBA00022723"/>
    </source>
</evidence>
<accession>A0A4S8L5A6</accession>
<evidence type="ECO:0000313" key="7">
    <source>
        <dbReference type="Proteomes" id="UP000297245"/>
    </source>
</evidence>
<dbReference type="Proteomes" id="UP000297245">
    <property type="component" value="Unassembled WGS sequence"/>
</dbReference>
<evidence type="ECO:0000256" key="3">
    <source>
        <dbReference type="ARBA" id="ARBA00022771"/>
    </source>
</evidence>
<organism evidence="6 7">
    <name type="scientific">Dendrothele bispora (strain CBS 962.96)</name>
    <dbReference type="NCBI Taxonomy" id="1314807"/>
    <lineage>
        <taxon>Eukaryota</taxon>
        <taxon>Fungi</taxon>
        <taxon>Dikarya</taxon>
        <taxon>Basidiomycota</taxon>
        <taxon>Agaricomycotina</taxon>
        <taxon>Agaricomycetes</taxon>
        <taxon>Agaricomycetidae</taxon>
        <taxon>Agaricales</taxon>
        <taxon>Agaricales incertae sedis</taxon>
        <taxon>Dendrothele</taxon>
    </lineage>
</organism>
<proteinExistence type="predicted"/>
<keyword evidence="3" id="KW-0863">Zinc-finger</keyword>
<evidence type="ECO:0000256" key="4">
    <source>
        <dbReference type="ARBA" id="ARBA00022833"/>
    </source>
</evidence>
<dbReference type="GO" id="GO:0005634">
    <property type="term" value="C:nucleus"/>
    <property type="evidence" value="ECO:0007669"/>
    <property type="project" value="UniProtKB-SubCell"/>
</dbReference>
<dbReference type="GO" id="GO:0008270">
    <property type="term" value="F:zinc ion binding"/>
    <property type="evidence" value="ECO:0007669"/>
    <property type="project" value="UniProtKB-KW"/>
</dbReference>
<dbReference type="OrthoDB" id="2790258at2759"/>
<gene>
    <name evidence="6" type="ORF">K435DRAFT_689293</name>
</gene>
<protein>
    <recommendedName>
        <fullName evidence="8">Zinc finger BED domain-containing protein 4</fullName>
    </recommendedName>
</protein>
<name>A0A4S8L5A6_DENBC</name>
<reference evidence="6 7" key="1">
    <citation type="journal article" date="2019" name="Nat. Ecol. Evol.">
        <title>Megaphylogeny resolves global patterns of mushroom evolution.</title>
        <authorList>
            <person name="Varga T."/>
            <person name="Krizsan K."/>
            <person name="Foldi C."/>
            <person name="Dima B."/>
            <person name="Sanchez-Garcia M."/>
            <person name="Sanchez-Ramirez S."/>
            <person name="Szollosi G.J."/>
            <person name="Szarkandi J.G."/>
            <person name="Papp V."/>
            <person name="Albert L."/>
            <person name="Andreopoulos W."/>
            <person name="Angelini C."/>
            <person name="Antonin V."/>
            <person name="Barry K.W."/>
            <person name="Bougher N.L."/>
            <person name="Buchanan P."/>
            <person name="Buyck B."/>
            <person name="Bense V."/>
            <person name="Catcheside P."/>
            <person name="Chovatia M."/>
            <person name="Cooper J."/>
            <person name="Damon W."/>
            <person name="Desjardin D."/>
            <person name="Finy P."/>
            <person name="Geml J."/>
            <person name="Haridas S."/>
            <person name="Hughes K."/>
            <person name="Justo A."/>
            <person name="Karasinski D."/>
            <person name="Kautmanova I."/>
            <person name="Kiss B."/>
            <person name="Kocsube S."/>
            <person name="Kotiranta H."/>
            <person name="LaButti K.M."/>
            <person name="Lechner B.E."/>
            <person name="Liimatainen K."/>
            <person name="Lipzen A."/>
            <person name="Lukacs Z."/>
            <person name="Mihaltcheva S."/>
            <person name="Morgado L.N."/>
            <person name="Niskanen T."/>
            <person name="Noordeloos M.E."/>
            <person name="Ohm R.A."/>
            <person name="Ortiz-Santana B."/>
            <person name="Ovrebo C."/>
            <person name="Racz N."/>
            <person name="Riley R."/>
            <person name="Savchenko A."/>
            <person name="Shiryaev A."/>
            <person name="Soop K."/>
            <person name="Spirin V."/>
            <person name="Szebenyi C."/>
            <person name="Tomsovsky M."/>
            <person name="Tulloss R.E."/>
            <person name="Uehling J."/>
            <person name="Grigoriev I.V."/>
            <person name="Vagvolgyi C."/>
            <person name="Papp T."/>
            <person name="Martin F.M."/>
            <person name="Miettinen O."/>
            <person name="Hibbett D.S."/>
            <person name="Nagy L.G."/>
        </authorList>
    </citation>
    <scope>NUCLEOTIDE SEQUENCE [LARGE SCALE GENOMIC DNA]</scope>
    <source>
        <strain evidence="6 7">CBS 962.96</strain>
    </source>
</reference>
<dbReference type="PANTHER" id="PTHR46481:SF10">
    <property type="entry name" value="ZINC FINGER BED DOMAIN-CONTAINING PROTEIN 39"/>
    <property type="match status" value="1"/>
</dbReference>
<dbReference type="PANTHER" id="PTHR46481">
    <property type="entry name" value="ZINC FINGER BED DOMAIN-CONTAINING PROTEIN 4"/>
    <property type="match status" value="1"/>
</dbReference>
<comment type="subcellular location">
    <subcellularLocation>
        <location evidence="1">Nucleus</location>
    </subcellularLocation>
</comment>
<keyword evidence="4" id="KW-0862">Zinc</keyword>
<keyword evidence="2" id="KW-0479">Metal-binding</keyword>
<evidence type="ECO:0000256" key="5">
    <source>
        <dbReference type="ARBA" id="ARBA00023242"/>
    </source>
</evidence>